<protein>
    <submittedName>
        <fullName evidence="2">Uncharacterized protein</fullName>
    </submittedName>
</protein>
<keyword evidence="1" id="KW-0472">Membrane</keyword>
<reference evidence="2" key="1">
    <citation type="submission" date="2018-05" db="EMBL/GenBank/DDBJ databases">
        <authorList>
            <person name="Lanie J.A."/>
            <person name="Ng W.-L."/>
            <person name="Kazmierczak K.M."/>
            <person name="Andrzejewski T.M."/>
            <person name="Davidsen T.M."/>
            <person name="Wayne K.J."/>
            <person name="Tettelin H."/>
            <person name="Glass J.I."/>
            <person name="Rusch D."/>
            <person name="Podicherti R."/>
            <person name="Tsui H.-C.T."/>
            <person name="Winkler M.E."/>
        </authorList>
    </citation>
    <scope>NUCLEOTIDE SEQUENCE</scope>
</reference>
<accession>A0A382SPW2</accession>
<evidence type="ECO:0000313" key="2">
    <source>
        <dbReference type="EMBL" id="SVD11843.1"/>
    </source>
</evidence>
<sequence>FFNRFDHDVSSNERKIHKAHKDLREFKEDNQLEREPYIRHWWHLYLGIFLIVGLIAGEAWFNSTLFADVMRGGSTAAYGLTIGISMINVGMSFIVGRLVIPNLWHSAEIKVKRWTRRIFAFFGTAGYVLFIAYVNLSAGVFRGKAVAQTKTATGFDTADSEAYEGVFWPFTEESLAFLDFESQLFIGLGFLFAVISILDGIFFDDRYPGYGHKGRTLHEAEEKIETLIRRFKREFKSFFIKVGLKADFDEEQRRISLANWRTIQDSLQMTEARYARLLDSVEKASRHALEQYKAINKKNRTTGAPQYWF</sequence>
<proteinExistence type="predicted"/>
<dbReference type="EMBL" id="UINC01130648">
    <property type="protein sequence ID" value="SVD11843.1"/>
    <property type="molecule type" value="Genomic_DNA"/>
</dbReference>
<evidence type="ECO:0000256" key="1">
    <source>
        <dbReference type="SAM" id="Phobius"/>
    </source>
</evidence>
<feature type="non-terminal residue" evidence="2">
    <location>
        <position position="309"/>
    </location>
</feature>
<name>A0A382SPW2_9ZZZZ</name>
<gene>
    <name evidence="2" type="ORF">METZ01_LOCUS364697</name>
</gene>
<keyword evidence="1" id="KW-0812">Transmembrane</keyword>
<feature type="non-terminal residue" evidence="2">
    <location>
        <position position="1"/>
    </location>
</feature>
<keyword evidence="1" id="KW-1133">Transmembrane helix</keyword>
<feature type="transmembrane region" description="Helical" evidence="1">
    <location>
        <begin position="42"/>
        <end position="61"/>
    </location>
</feature>
<dbReference type="AlphaFoldDB" id="A0A382SPW2"/>
<organism evidence="2">
    <name type="scientific">marine metagenome</name>
    <dbReference type="NCBI Taxonomy" id="408172"/>
    <lineage>
        <taxon>unclassified sequences</taxon>
        <taxon>metagenomes</taxon>
        <taxon>ecological metagenomes</taxon>
    </lineage>
</organism>
<feature type="transmembrane region" description="Helical" evidence="1">
    <location>
        <begin position="76"/>
        <end position="98"/>
    </location>
</feature>
<feature type="transmembrane region" description="Helical" evidence="1">
    <location>
        <begin position="184"/>
        <end position="203"/>
    </location>
</feature>
<feature type="transmembrane region" description="Helical" evidence="1">
    <location>
        <begin position="118"/>
        <end position="136"/>
    </location>
</feature>